<feature type="transmembrane region" description="Helical" evidence="2">
    <location>
        <begin position="216"/>
        <end position="249"/>
    </location>
</feature>
<organism evidence="4 5">
    <name type="scientific">Xylanimonas protaetiae</name>
    <dbReference type="NCBI Taxonomy" id="2509457"/>
    <lineage>
        <taxon>Bacteria</taxon>
        <taxon>Bacillati</taxon>
        <taxon>Actinomycetota</taxon>
        <taxon>Actinomycetes</taxon>
        <taxon>Micrococcales</taxon>
        <taxon>Promicromonosporaceae</taxon>
        <taxon>Xylanimonas</taxon>
    </lineage>
</organism>
<evidence type="ECO:0000313" key="5">
    <source>
        <dbReference type="Proteomes" id="UP000292118"/>
    </source>
</evidence>
<keyword evidence="5" id="KW-1185">Reference proteome</keyword>
<dbReference type="KEGG" id="xya:ET471_01430"/>
<dbReference type="AlphaFoldDB" id="A0A4P6F3U7"/>
<dbReference type="Pfam" id="PF10110">
    <property type="entry name" value="GPDPase_memb"/>
    <property type="match status" value="1"/>
</dbReference>
<feature type="region of interest" description="Disordered" evidence="1">
    <location>
        <begin position="1"/>
        <end position="73"/>
    </location>
</feature>
<dbReference type="OrthoDB" id="121140at2"/>
<accession>A0A4P6F3U7</accession>
<reference evidence="4 5" key="1">
    <citation type="submission" date="2019-01" db="EMBL/GenBank/DDBJ databases">
        <title>Genome sequencing of strain FW10M-9.</title>
        <authorList>
            <person name="Heo J."/>
            <person name="Kim S.-J."/>
            <person name="Kim J.-S."/>
            <person name="Hong S.-B."/>
            <person name="Kwon S.-W."/>
        </authorList>
    </citation>
    <scope>NUCLEOTIDE SEQUENCE [LARGE SCALE GENOMIC DNA]</scope>
    <source>
        <strain evidence="4 5">FW10M-9</strain>
    </source>
</reference>
<evidence type="ECO:0000313" key="4">
    <source>
        <dbReference type="EMBL" id="QAY68869.1"/>
    </source>
</evidence>
<feature type="transmembrane region" description="Helical" evidence="2">
    <location>
        <begin position="110"/>
        <end position="135"/>
    </location>
</feature>
<feature type="transmembrane region" description="Helical" evidence="2">
    <location>
        <begin position="174"/>
        <end position="195"/>
    </location>
</feature>
<keyword evidence="2" id="KW-0812">Transmembrane</keyword>
<feature type="transmembrane region" description="Helical" evidence="2">
    <location>
        <begin position="255"/>
        <end position="276"/>
    </location>
</feature>
<dbReference type="Proteomes" id="UP000292118">
    <property type="component" value="Chromosome"/>
</dbReference>
<name>A0A4P6F3U7_9MICO</name>
<feature type="compositionally biased region" description="Low complexity" evidence="1">
    <location>
        <begin position="38"/>
        <end position="57"/>
    </location>
</feature>
<feature type="compositionally biased region" description="Pro residues" evidence="1">
    <location>
        <begin position="58"/>
        <end position="67"/>
    </location>
</feature>
<feature type="transmembrane region" description="Helical" evidence="2">
    <location>
        <begin position="313"/>
        <end position="339"/>
    </location>
</feature>
<evidence type="ECO:0000256" key="2">
    <source>
        <dbReference type="SAM" id="Phobius"/>
    </source>
</evidence>
<gene>
    <name evidence="4" type="ORF">ET471_01430</name>
</gene>
<protein>
    <recommendedName>
        <fullName evidence="3">Glycerophosphoryl diester phosphodiesterase membrane domain-containing protein</fullName>
    </recommendedName>
</protein>
<feature type="compositionally biased region" description="Pro residues" evidence="1">
    <location>
        <begin position="14"/>
        <end position="31"/>
    </location>
</feature>
<feature type="transmembrane region" description="Helical" evidence="2">
    <location>
        <begin position="351"/>
        <end position="379"/>
    </location>
</feature>
<dbReference type="InterPro" id="IPR018476">
    <property type="entry name" value="GlyceroP-diester-Pdiesterase_M"/>
</dbReference>
<feature type="domain" description="Glycerophosphoryl diester phosphodiesterase membrane" evidence="3">
    <location>
        <begin position="262"/>
        <end position="385"/>
    </location>
</feature>
<keyword evidence="2" id="KW-1133">Transmembrane helix</keyword>
<proteinExistence type="predicted"/>
<evidence type="ECO:0000259" key="3">
    <source>
        <dbReference type="Pfam" id="PF10110"/>
    </source>
</evidence>
<keyword evidence="2" id="KW-0472">Membrane</keyword>
<sequence length="400" mass="41047">MSTPEQPGPDRPDTTPPVPPVDPVAPVPPPSSGWGETPRYGQYGQPQYGQQPRYGHPGPVPPQPAPTPYGSLPGAPYRPAAVKPGIVPLRPLTLGEIYDGAFSAVRHNPAVMLGLATLVLLVATVVGVLVGQLLVPAFTGVLGPLFDDPELRDAGASFGFTAGSMAQIYGSASGLGLTTLLAGPVVNGVLTVSISRSVLGDKATVRQVWARVAPRAWVLIGWSLLQALGLLVVGLVLVLAVVAIVVAVSQVSGGAAALVGIVLGLGALAVLLWLFVRLLLVPPALALEGARLGATVRRAWLLTRGSFWRTLGIYLLASIIVGFIAQVISVPVSFVAGAFGAADPGATMGAALVLSIVVGVVTAAIQTIFLAGVTALLYIDLRMRREGLDVQLTAAAAERG</sequence>
<evidence type="ECO:0000256" key="1">
    <source>
        <dbReference type="SAM" id="MobiDB-lite"/>
    </source>
</evidence>
<dbReference type="RefSeq" id="WP_129186271.1">
    <property type="nucleotide sequence ID" value="NZ_CP035493.1"/>
</dbReference>
<dbReference type="EMBL" id="CP035493">
    <property type="protein sequence ID" value="QAY68869.1"/>
    <property type="molecule type" value="Genomic_DNA"/>
</dbReference>